<dbReference type="SUPFAM" id="SSF53448">
    <property type="entry name" value="Nucleotide-diphospho-sugar transferases"/>
    <property type="match status" value="1"/>
</dbReference>
<dbReference type="PANTHER" id="PTHR43179:SF7">
    <property type="entry name" value="RHAMNOSYLTRANSFERASE WBBL"/>
    <property type="match status" value="1"/>
</dbReference>
<dbReference type="GO" id="GO:0016740">
    <property type="term" value="F:transferase activity"/>
    <property type="evidence" value="ECO:0007669"/>
    <property type="project" value="UniProtKB-KW"/>
</dbReference>
<dbReference type="Proteomes" id="UP000295301">
    <property type="component" value="Unassembled WGS sequence"/>
</dbReference>
<reference evidence="2 3" key="1">
    <citation type="submission" date="2019-03" db="EMBL/GenBank/DDBJ databases">
        <title>Ruegeria lutea sp. nov., a novel strain, isolated from marine sediment, the Masan Bay, South Korea.</title>
        <authorList>
            <person name="Kim J."/>
            <person name="Kim D.-Y."/>
            <person name="Lee S.-S."/>
        </authorList>
    </citation>
    <scope>NUCLEOTIDE SEQUENCE [LARGE SCALE GENOMIC DNA]</scope>
    <source>
        <strain evidence="2 3">318-1</strain>
    </source>
</reference>
<accession>A0A4R5VDI3</accession>
<gene>
    <name evidence="2" type="ORF">E1832_06220</name>
</gene>
<dbReference type="SUPFAM" id="SSF53756">
    <property type="entry name" value="UDP-Glycosyltransferase/glycogen phosphorylase"/>
    <property type="match status" value="1"/>
</dbReference>
<organism evidence="2 3">
    <name type="scientific">Antarcticimicrobium luteum</name>
    <dbReference type="NCBI Taxonomy" id="2547397"/>
    <lineage>
        <taxon>Bacteria</taxon>
        <taxon>Pseudomonadati</taxon>
        <taxon>Pseudomonadota</taxon>
        <taxon>Alphaproteobacteria</taxon>
        <taxon>Rhodobacterales</taxon>
        <taxon>Paracoccaceae</taxon>
        <taxon>Antarcticimicrobium</taxon>
    </lineage>
</organism>
<dbReference type="Gene3D" id="3.40.50.2000">
    <property type="entry name" value="Glycogen Phosphorylase B"/>
    <property type="match status" value="1"/>
</dbReference>
<protein>
    <submittedName>
        <fullName evidence="2">Glycosyltransferase</fullName>
    </submittedName>
</protein>
<dbReference type="InterPro" id="IPR029044">
    <property type="entry name" value="Nucleotide-diphossugar_trans"/>
</dbReference>
<evidence type="ECO:0000259" key="1">
    <source>
        <dbReference type="Pfam" id="PF00535"/>
    </source>
</evidence>
<evidence type="ECO:0000313" key="2">
    <source>
        <dbReference type="EMBL" id="TDK50406.1"/>
    </source>
</evidence>
<feature type="domain" description="Glycosyltransferase 2-like" evidence="1">
    <location>
        <begin position="436"/>
        <end position="562"/>
    </location>
</feature>
<dbReference type="RefSeq" id="WP_133358874.1">
    <property type="nucleotide sequence ID" value="NZ_SMUV01000056.1"/>
</dbReference>
<dbReference type="OrthoDB" id="5291101at2"/>
<evidence type="ECO:0000313" key="3">
    <source>
        <dbReference type="Proteomes" id="UP000295301"/>
    </source>
</evidence>
<keyword evidence="2" id="KW-0808">Transferase</keyword>
<dbReference type="Pfam" id="PF00535">
    <property type="entry name" value="Glycos_transf_2"/>
    <property type="match status" value="1"/>
</dbReference>
<comment type="caution">
    <text evidence="2">The sequence shown here is derived from an EMBL/GenBank/DDBJ whole genome shotgun (WGS) entry which is preliminary data.</text>
</comment>
<keyword evidence="3" id="KW-1185">Reference proteome</keyword>
<dbReference type="Gene3D" id="3.90.550.10">
    <property type="entry name" value="Spore Coat Polysaccharide Biosynthesis Protein SpsA, Chain A"/>
    <property type="match status" value="1"/>
</dbReference>
<proteinExistence type="predicted"/>
<name>A0A4R5VDI3_9RHOB</name>
<dbReference type="Pfam" id="PF13692">
    <property type="entry name" value="Glyco_trans_1_4"/>
    <property type="match status" value="1"/>
</dbReference>
<dbReference type="CDD" id="cd03801">
    <property type="entry name" value="GT4_PimA-like"/>
    <property type="match status" value="1"/>
</dbReference>
<dbReference type="PANTHER" id="PTHR43179">
    <property type="entry name" value="RHAMNOSYLTRANSFERASE WBBL"/>
    <property type="match status" value="1"/>
</dbReference>
<sequence length="1069" mass="119044">MIVEDTTSDISDLNTLLLADRRVFANFSRLPKEPFEAIIGSARALLEPADTETLKAFTLPSQYSLQTLDLQSRTRSLPPEGAPGEIYKLWVNELKDWVLSGSQTLQLNFTRREAPCRVEIERPIIVEANRPGLLFQTYLATHRAEATLIVKFRHVESDESETHKVAFKSGYSGGQLTENYQQVALPLPNWTGRIEIRIAVAYQRYVDDGSDDAPFVFLADNHVTKRRTHGTATLTPNVAIGPSVPGDGVWLSALLPALPAPGSTIKLRCGQRSANLTLGEAPDIQVDHQYGHTLFIDSKSEALLSLYVDGKPDRQIAIQPGSNPVRVPNVHLDGSTHLLSLRDKSGTVTYWERFILVPAILTPADIMQRESAAPFPASIFAQTPRRYASLRALFAKAGPGMDFAQLSHALETVEAGYEKVRLKPLRFPQIENPDVSIVIPAHNKVEVTYRALCSLLVAPNEASFEVIVVDDASTDETAKLEEIVSGITVLHNSEPQRFIRACNAGAELARGDYIVLLNNDVEVTVGWLDELIACFGRFDRVGLAGSKLLHPDGRLQDGGGIIWGSGNPWNYGNRQNPDEPRFCYARQADYLSGAAMMVPKSVWKQVGGLSSYLEPMYFEDTDFAFKVRDAGYTTWFVPSSIVYHYEGMTSGTDVTKGFKRYQEVNRPKFKRRWVNAYAQHGREAQKPDLEKDRGIAGRVLFIDYTTPRPDQDAGSYAAIQEIRLVQSLGYKVTFVATNMAHLGKYTEDLQKLGVEMIYSPFYMTMQDFLNQRAAEFDAFYITRYYVALEVLSQIRALAPDAKVLFNNADLHFLREIRAASANGDQKRLEDARQTREQEMSVIAQVDVVLSYNESEHAVIEAYSEGKAKVLRAPWVVEMPAQEPQLAGRSGLSFLGSFRHHPNAEGVLWFVHEVMPRLTASQPDLVLSVYGSRMTDEIKALESDSVDPAGFVQDVADAYDPHRVFVAPLLSGAGIKGKVLEALARGIPCVLSPVAAEGVGLRHGEDCFIARTPEEWIEAITRLNQDDALWQAMSETARRYMAENYSFARGRIAMRAAFEAADMFLPERHS</sequence>
<dbReference type="AlphaFoldDB" id="A0A4R5VDI3"/>
<dbReference type="EMBL" id="SMUV01000056">
    <property type="protein sequence ID" value="TDK50406.1"/>
    <property type="molecule type" value="Genomic_DNA"/>
</dbReference>
<dbReference type="CDD" id="cd04186">
    <property type="entry name" value="GT_2_like_c"/>
    <property type="match status" value="1"/>
</dbReference>
<dbReference type="InterPro" id="IPR001173">
    <property type="entry name" value="Glyco_trans_2-like"/>
</dbReference>